<organism evidence="15 16">
    <name type="scientific">Kineococcus gynurae</name>
    <dbReference type="NCBI Taxonomy" id="452979"/>
    <lineage>
        <taxon>Bacteria</taxon>
        <taxon>Bacillati</taxon>
        <taxon>Actinomycetota</taxon>
        <taxon>Actinomycetes</taxon>
        <taxon>Kineosporiales</taxon>
        <taxon>Kineosporiaceae</taxon>
        <taxon>Kineococcus</taxon>
    </lineage>
</organism>
<keyword evidence="6" id="KW-0949">S-adenosyl-L-methionine</keyword>
<evidence type="ECO:0000256" key="5">
    <source>
        <dbReference type="ARBA" id="ARBA00022679"/>
    </source>
</evidence>
<keyword evidence="9" id="KW-0694">RNA-binding</keyword>
<evidence type="ECO:0000256" key="1">
    <source>
        <dbReference type="ARBA" id="ARBA00001946"/>
    </source>
</evidence>
<dbReference type="RefSeq" id="WP_380136400.1">
    <property type="nucleotide sequence ID" value="NZ_JBHLUI010000006.1"/>
</dbReference>
<reference evidence="15 16" key="1">
    <citation type="submission" date="2024-09" db="EMBL/GenBank/DDBJ databases">
        <authorList>
            <person name="Sun Q."/>
            <person name="Mori K."/>
        </authorList>
    </citation>
    <scope>NUCLEOTIDE SEQUENCE [LARGE SCALE GENOMIC DNA]</scope>
    <source>
        <strain evidence="15 16">TISTR 1856</strain>
    </source>
</reference>
<comment type="similarity">
    <text evidence="2">Belongs to the methyltransferase superfamily. HEN1 family.</text>
</comment>
<dbReference type="InterPro" id="IPR024740">
    <property type="entry name" value="Hen1_N"/>
</dbReference>
<keyword evidence="10" id="KW-0943">RNA-mediated gene silencing</keyword>
<evidence type="ECO:0000256" key="11">
    <source>
        <dbReference type="ARBA" id="ARBA00035025"/>
    </source>
</evidence>
<keyword evidence="5" id="KW-0808">Transferase</keyword>
<dbReference type="SUPFAM" id="SSF53335">
    <property type="entry name" value="S-adenosyl-L-methionine-dependent methyltransferases"/>
    <property type="match status" value="1"/>
</dbReference>
<gene>
    <name evidence="15" type="ORF">ACFFVI_00220</name>
</gene>
<evidence type="ECO:0000256" key="2">
    <source>
        <dbReference type="ARBA" id="ARBA00009026"/>
    </source>
</evidence>
<evidence type="ECO:0000256" key="3">
    <source>
        <dbReference type="ARBA" id="ARBA00021330"/>
    </source>
</evidence>
<dbReference type="InterPro" id="IPR026610">
    <property type="entry name" value="Hen1"/>
</dbReference>
<sequence length="457" mass="49308">MLLTITAAGPGHDAAGAAVPATDLGFLLHKHPDRVNSSVSSVGTAHVFYPESSAERCTVAVLLEVDPVSPTARSALGYLDDRPYAAGSLLAVALGRVFSTALAGRCRTHPDLVAVRWPLTVDVPALRCRGGADTVRRLVEPLGWTAEVRTVPLEETRPGWGPAEHLDVILTGTHRLAVALAHLSVLLPVLGDDKHYWVDSAEVEKLLRRGGDWLAGHPHAAEITSRYLKHRRDLVDEAVARLVPDAAGQEGPLGAESRRPLRDERCTVLLEEVRAAGGGAVADLGCGQGQLLHRLLAEPGVQRVVGTDVSARALQQTARRLRPERLPEPVRARLDLFQSSLVYRDARLGGVDVAVLSEVVEHVDPDRLPVLERVVFGDARPGTVLVTTPNAEVTATYPDLGPGEFRHPDHRFEWTRAQFEAWARGVAEEFGYTVRFRGIGAEVAGHGAPTQLAVLTR</sequence>
<evidence type="ECO:0000259" key="13">
    <source>
        <dbReference type="Pfam" id="PF08242"/>
    </source>
</evidence>
<keyword evidence="16" id="KW-1185">Reference proteome</keyword>
<dbReference type="NCBIfam" id="TIGR04074">
    <property type="entry name" value="bacter_Hen1"/>
    <property type="match status" value="1"/>
</dbReference>
<evidence type="ECO:0000313" key="16">
    <source>
        <dbReference type="Proteomes" id="UP001589748"/>
    </source>
</evidence>
<evidence type="ECO:0000256" key="12">
    <source>
        <dbReference type="ARBA" id="ARBA00048418"/>
    </source>
</evidence>
<dbReference type="InterPro" id="IPR013217">
    <property type="entry name" value="Methyltransf_12"/>
</dbReference>
<comment type="cofactor">
    <cofactor evidence="1">
        <name>Mg(2+)</name>
        <dbReference type="ChEBI" id="CHEBI:18420"/>
    </cofactor>
</comment>
<dbReference type="Pfam" id="PF08242">
    <property type="entry name" value="Methyltransf_12"/>
    <property type="match status" value="1"/>
</dbReference>
<dbReference type="EMBL" id="JBHMDM010000001">
    <property type="protein sequence ID" value="MFB9375384.1"/>
    <property type="molecule type" value="Genomic_DNA"/>
</dbReference>
<feature type="domain" description="Methyltransferase type 12" evidence="13">
    <location>
        <begin position="283"/>
        <end position="374"/>
    </location>
</feature>
<dbReference type="InterPro" id="IPR024026">
    <property type="entry name" value="3'-RNA_MeTfrase_Hen1_bac"/>
</dbReference>
<feature type="domain" description="Hen1 N-terminal" evidence="14">
    <location>
        <begin position="1"/>
        <end position="242"/>
    </location>
</feature>
<dbReference type="Pfam" id="PF12623">
    <property type="entry name" value="Hen1_L"/>
    <property type="match status" value="1"/>
</dbReference>
<evidence type="ECO:0000256" key="7">
    <source>
        <dbReference type="ARBA" id="ARBA00022723"/>
    </source>
</evidence>
<evidence type="ECO:0000313" key="15">
    <source>
        <dbReference type="EMBL" id="MFB9375384.1"/>
    </source>
</evidence>
<comment type="caution">
    <text evidence="15">The sequence shown here is derived from an EMBL/GenBank/DDBJ whole genome shotgun (WGS) entry which is preliminary data.</text>
</comment>
<dbReference type="Gene3D" id="3.40.50.150">
    <property type="entry name" value="Vaccinia Virus protein VP39"/>
    <property type="match status" value="1"/>
</dbReference>
<evidence type="ECO:0000259" key="14">
    <source>
        <dbReference type="Pfam" id="PF12623"/>
    </source>
</evidence>
<accession>A0ABV5LMQ6</accession>
<evidence type="ECO:0000256" key="4">
    <source>
        <dbReference type="ARBA" id="ARBA00022603"/>
    </source>
</evidence>
<dbReference type="PANTHER" id="PTHR21404">
    <property type="entry name" value="HEN1"/>
    <property type="match status" value="1"/>
</dbReference>
<dbReference type="Gene3D" id="3.30.1610.20">
    <property type="entry name" value="Hen1, N-terminal domain"/>
    <property type="match status" value="1"/>
</dbReference>
<evidence type="ECO:0000256" key="10">
    <source>
        <dbReference type="ARBA" id="ARBA00023158"/>
    </source>
</evidence>
<dbReference type="EC" id="2.1.1.386" evidence="11"/>
<proteinExistence type="inferred from homology"/>
<comment type="catalytic activity">
    <reaction evidence="12">
        <text>small RNA 3'-end nucleotide + S-adenosyl-L-methionine = small RNA 3'-end 2'-O-methylnucleotide + S-adenosyl-L-homocysteine + H(+)</text>
        <dbReference type="Rhea" id="RHEA:37887"/>
        <dbReference type="Rhea" id="RHEA-COMP:10415"/>
        <dbReference type="Rhea" id="RHEA-COMP:10416"/>
        <dbReference type="ChEBI" id="CHEBI:15378"/>
        <dbReference type="ChEBI" id="CHEBI:57856"/>
        <dbReference type="ChEBI" id="CHEBI:59789"/>
        <dbReference type="ChEBI" id="CHEBI:74896"/>
        <dbReference type="ChEBI" id="CHEBI:74898"/>
        <dbReference type="EC" id="2.1.1.386"/>
    </reaction>
</comment>
<dbReference type="InterPro" id="IPR038546">
    <property type="entry name" value="Hen1_N_sf"/>
</dbReference>
<name>A0ABV5LMQ6_9ACTN</name>
<dbReference type="PANTHER" id="PTHR21404:SF3">
    <property type="entry name" value="SMALL RNA 2'-O-METHYLTRANSFERASE"/>
    <property type="match status" value="1"/>
</dbReference>
<protein>
    <recommendedName>
        <fullName evidence="3">Small RNA 2'-O-methyltransferase</fullName>
        <ecNumber evidence="11">2.1.1.386</ecNumber>
    </recommendedName>
</protein>
<evidence type="ECO:0000256" key="6">
    <source>
        <dbReference type="ARBA" id="ARBA00022691"/>
    </source>
</evidence>
<keyword evidence="4" id="KW-0489">Methyltransferase</keyword>
<keyword evidence="8" id="KW-0460">Magnesium</keyword>
<keyword evidence="7" id="KW-0479">Metal-binding</keyword>
<dbReference type="InterPro" id="IPR029063">
    <property type="entry name" value="SAM-dependent_MTases_sf"/>
</dbReference>
<evidence type="ECO:0000256" key="8">
    <source>
        <dbReference type="ARBA" id="ARBA00022842"/>
    </source>
</evidence>
<evidence type="ECO:0000256" key="9">
    <source>
        <dbReference type="ARBA" id="ARBA00022884"/>
    </source>
</evidence>
<dbReference type="Proteomes" id="UP001589748">
    <property type="component" value="Unassembled WGS sequence"/>
</dbReference>
<dbReference type="CDD" id="cd02440">
    <property type="entry name" value="AdoMet_MTases"/>
    <property type="match status" value="1"/>
</dbReference>